<dbReference type="EMBL" id="JARBHB010000004">
    <property type="protein sequence ID" value="KAJ8886521.1"/>
    <property type="molecule type" value="Genomic_DNA"/>
</dbReference>
<keyword evidence="2" id="KW-1185">Reference proteome</keyword>
<evidence type="ECO:0000313" key="1">
    <source>
        <dbReference type="EMBL" id="KAJ8886521.1"/>
    </source>
</evidence>
<organism evidence="1 2">
    <name type="scientific">Dryococelus australis</name>
    <dbReference type="NCBI Taxonomy" id="614101"/>
    <lineage>
        <taxon>Eukaryota</taxon>
        <taxon>Metazoa</taxon>
        <taxon>Ecdysozoa</taxon>
        <taxon>Arthropoda</taxon>
        <taxon>Hexapoda</taxon>
        <taxon>Insecta</taxon>
        <taxon>Pterygota</taxon>
        <taxon>Neoptera</taxon>
        <taxon>Polyneoptera</taxon>
        <taxon>Phasmatodea</taxon>
        <taxon>Verophasmatodea</taxon>
        <taxon>Anareolatae</taxon>
        <taxon>Phasmatidae</taxon>
        <taxon>Eurycanthinae</taxon>
        <taxon>Dryococelus</taxon>
    </lineage>
</organism>
<comment type="caution">
    <text evidence="1">The sequence shown here is derived from an EMBL/GenBank/DDBJ whole genome shotgun (WGS) entry which is preliminary data.</text>
</comment>
<reference evidence="1 2" key="1">
    <citation type="submission" date="2023-02" db="EMBL/GenBank/DDBJ databases">
        <title>LHISI_Scaffold_Assembly.</title>
        <authorList>
            <person name="Stuart O.P."/>
            <person name="Cleave R."/>
            <person name="Magrath M.J.L."/>
            <person name="Mikheyev A.S."/>
        </authorList>
    </citation>
    <scope>NUCLEOTIDE SEQUENCE [LARGE SCALE GENOMIC DNA]</scope>
    <source>
        <strain evidence="1">Daus_M_001</strain>
        <tissue evidence="1">Leg muscle</tissue>
    </source>
</reference>
<dbReference type="Proteomes" id="UP001159363">
    <property type="component" value="Chromosome X"/>
</dbReference>
<name>A0ABQ9HR19_9NEOP</name>
<accession>A0ABQ9HR19</accession>
<sequence length="88" mass="9830">MFMHMYLPGFELISIARSATMTGVQKIYLNYVQTSMLHIEFNMGISGPLQRLSKNLTNIIDPGSATNNVCGERRGDLLSALRPSRIVK</sequence>
<proteinExistence type="predicted"/>
<protein>
    <submittedName>
        <fullName evidence="1">Uncharacterized protein</fullName>
    </submittedName>
</protein>
<evidence type="ECO:0000313" key="2">
    <source>
        <dbReference type="Proteomes" id="UP001159363"/>
    </source>
</evidence>
<gene>
    <name evidence="1" type="ORF">PR048_012732</name>
</gene>